<dbReference type="PROSITE" id="PS50883">
    <property type="entry name" value="EAL"/>
    <property type="match status" value="1"/>
</dbReference>
<dbReference type="OrthoDB" id="9813903at2"/>
<dbReference type="InterPro" id="IPR050706">
    <property type="entry name" value="Cyclic-di-GMP_PDE-like"/>
</dbReference>
<dbReference type="GO" id="GO:0071111">
    <property type="term" value="F:cyclic-guanylate-specific phosphodiesterase activity"/>
    <property type="evidence" value="ECO:0007669"/>
    <property type="project" value="InterPro"/>
</dbReference>
<dbReference type="InterPro" id="IPR035919">
    <property type="entry name" value="EAL_sf"/>
</dbReference>
<dbReference type="Proteomes" id="UP000256838">
    <property type="component" value="Unassembled WGS sequence"/>
</dbReference>
<protein>
    <submittedName>
        <fullName evidence="2">EAL domain-containing protein</fullName>
    </submittedName>
</protein>
<gene>
    <name evidence="2" type="ORF">DWV00_06465</name>
</gene>
<accession>A0A3D8K4P1</accession>
<dbReference type="Gene3D" id="3.30.450.20">
    <property type="entry name" value="PAS domain"/>
    <property type="match status" value="1"/>
</dbReference>
<name>A0A3D8K4P1_9BURK</name>
<dbReference type="SMART" id="SM00052">
    <property type="entry name" value="EAL"/>
    <property type="match status" value="1"/>
</dbReference>
<evidence type="ECO:0000259" key="1">
    <source>
        <dbReference type="PROSITE" id="PS50883"/>
    </source>
</evidence>
<evidence type="ECO:0000313" key="2">
    <source>
        <dbReference type="EMBL" id="RDV00190.1"/>
    </source>
</evidence>
<dbReference type="CDD" id="cd01948">
    <property type="entry name" value="EAL"/>
    <property type="match status" value="1"/>
</dbReference>
<reference evidence="2 3" key="1">
    <citation type="submission" date="2018-08" db="EMBL/GenBank/DDBJ databases">
        <title>Paraburkholderia sp. DHOM06 isolated from forest soil.</title>
        <authorList>
            <person name="Gao Z.-H."/>
            <person name="Qiu L.-H."/>
        </authorList>
    </citation>
    <scope>NUCLEOTIDE SEQUENCE [LARGE SCALE GENOMIC DNA]</scope>
    <source>
        <strain evidence="2 3">DHOM06</strain>
    </source>
</reference>
<dbReference type="Gene3D" id="3.20.20.450">
    <property type="entry name" value="EAL domain"/>
    <property type="match status" value="1"/>
</dbReference>
<evidence type="ECO:0000313" key="3">
    <source>
        <dbReference type="Proteomes" id="UP000256838"/>
    </source>
</evidence>
<dbReference type="InterPro" id="IPR001633">
    <property type="entry name" value="EAL_dom"/>
</dbReference>
<dbReference type="SUPFAM" id="SSF141868">
    <property type="entry name" value="EAL domain-like"/>
    <property type="match status" value="1"/>
</dbReference>
<feature type="domain" description="EAL" evidence="1">
    <location>
        <begin position="17"/>
        <end position="269"/>
    </location>
</feature>
<dbReference type="RefSeq" id="WP_115532689.1">
    <property type="nucleotide sequence ID" value="NZ_QRGA01000003.1"/>
</dbReference>
<proteinExistence type="predicted"/>
<dbReference type="PANTHER" id="PTHR33121:SF76">
    <property type="entry name" value="SIGNALING PROTEIN"/>
    <property type="match status" value="1"/>
</dbReference>
<dbReference type="AlphaFoldDB" id="A0A3D8K4P1"/>
<dbReference type="SUPFAM" id="SSF103190">
    <property type="entry name" value="Sensory domain-like"/>
    <property type="match status" value="1"/>
</dbReference>
<comment type="caution">
    <text evidence="2">The sequence shown here is derived from an EMBL/GenBank/DDBJ whole genome shotgun (WGS) entry which is preliminary data.</text>
</comment>
<sequence>MVTPVREDTAAGLALESDMTSGQQRYALRHRDLTLTSVFQPIFSLAHLRSVGYEGLLRAHDIFDRPIPPLDVFGEAARQGELHYVDRLAQSLHLENFKTLHAEREWLFLNVHTGALADSYHAAAFRAHLDRLQLPPRRIVLELQAVRADEFDKLAEEARRFREQGFLIALDDFGAGDSNLERIWQLDPDIVKVDRMMLSQAAHRTPAAEILPGFVSMLHEAGKLVLVEGIETEHEAQLAFSCDADFVQGFYFGRPSPAAADGPYAGERISALAERHRAQSEARERSRTGRLAPYLHAFARAGERLAQGEPLEEVCWNFLALDHAARCFLLDEQGRQAGRNVVLRADRAGQEARFLPVADAQGANWMRRPYFSAALEAPDRIHATKPYLSINEALPCVTLSMAVRIGERLCVLCGDIDWLGEGRL</sequence>
<keyword evidence="3" id="KW-1185">Reference proteome</keyword>
<dbReference type="Pfam" id="PF00563">
    <property type="entry name" value="EAL"/>
    <property type="match status" value="1"/>
</dbReference>
<dbReference type="EMBL" id="QRGA01000003">
    <property type="protein sequence ID" value="RDV00190.1"/>
    <property type="molecule type" value="Genomic_DNA"/>
</dbReference>
<dbReference type="InterPro" id="IPR029151">
    <property type="entry name" value="Sensor-like_sf"/>
</dbReference>
<organism evidence="2 3">
    <name type="scientific">Trinickia dinghuensis</name>
    <dbReference type="NCBI Taxonomy" id="2291023"/>
    <lineage>
        <taxon>Bacteria</taxon>
        <taxon>Pseudomonadati</taxon>
        <taxon>Pseudomonadota</taxon>
        <taxon>Betaproteobacteria</taxon>
        <taxon>Burkholderiales</taxon>
        <taxon>Burkholderiaceae</taxon>
        <taxon>Trinickia</taxon>
    </lineage>
</organism>
<dbReference type="PANTHER" id="PTHR33121">
    <property type="entry name" value="CYCLIC DI-GMP PHOSPHODIESTERASE PDEF"/>
    <property type="match status" value="1"/>
</dbReference>